<evidence type="ECO:0000256" key="10">
    <source>
        <dbReference type="ARBA" id="ARBA00023299"/>
    </source>
</evidence>
<evidence type="ECO:0000256" key="4">
    <source>
        <dbReference type="ARBA" id="ARBA00013030"/>
    </source>
</evidence>
<dbReference type="InterPro" id="IPR022278">
    <property type="entry name" value="Pser_aminoTfrase"/>
</dbReference>
<comment type="catalytic activity">
    <reaction evidence="11">
        <text>O-phospho-L-serine + 2-oxoglutarate = 3-phosphooxypyruvate + L-glutamate</text>
        <dbReference type="Rhea" id="RHEA:14329"/>
        <dbReference type="ChEBI" id="CHEBI:16810"/>
        <dbReference type="ChEBI" id="CHEBI:18110"/>
        <dbReference type="ChEBI" id="CHEBI:29985"/>
        <dbReference type="ChEBI" id="CHEBI:57524"/>
        <dbReference type="EC" id="2.6.1.52"/>
    </reaction>
</comment>
<dbReference type="OrthoDB" id="9772439at2"/>
<dbReference type="InterPro" id="IPR015421">
    <property type="entry name" value="PyrdxlP-dep_Trfase_major"/>
</dbReference>
<keyword evidence="5" id="KW-0963">Cytoplasm</keyword>
<dbReference type="GO" id="GO:0006564">
    <property type="term" value="P:L-serine biosynthetic process"/>
    <property type="evidence" value="ECO:0007669"/>
    <property type="project" value="UniProtKB-KW"/>
</dbReference>
<dbReference type="CDD" id="cd01494">
    <property type="entry name" value="AAT_I"/>
    <property type="match status" value="1"/>
</dbReference>
<dbReference type="Proteomes" id="UP000305451">
    <property type="component" value="Unassembled WGS sequence"/>
</dbReference>
<dbReference type="AlphaFoldDB" id="A0A4S2HAP2"/>
<comment type="cofactor">
    <cofactor evidence="1">
        <name>pyridoxal 5'-phosphate</name>
        <dbReference type="ChEBI" id="CHEBI:597326"/>
    </cofactor>
</comment>
<evidence type="ECO:0000313" key="14">
    <source>
        <dbReference type="Proteomes" id="UP000305451"/>
    </source>
</evidence>
<reference evidence="13 14" key="1">
    <citation type="journal article" date="2013" name="Int. J. Syst. Evol. Microbiol.">
        <title>Marinicauda pacifica gen. nov., sp. nov., a prosthecate alphaproteobacterium of the family Hyphomonadaceae isolated from deep seawater.</title>
        <authorList>
            <person name="Zhang X.Y."/>
            <person name="Li G.W."/>
            <person name="Wang C.S."/>
            <person name="Zhang Y.J."/>
            <person name="Xu X.W."/>
            <person name="Li H."/>
            <person name="Liu A."/>
            <person name="Liu C."/>
            <person name="Xie B.B."/>
            <person name="Qin Q.L."/>
            <person name="Xu Z."/>
            <person name="Chen X.L."/>
            <person name="Zhou B.C."/>
            <person name="Zhang Y.Z."/>
        </authorList>
    </citation>
    <scope>NUCLEOTIDE SEQUENCE [LARGE SCALE GENOMIC DNA]</scope>
    <source>
        <strain evidence="13 14">P-1 km-3</strain>
    </source>
</reference>
<evidence type="ECO:0000256" key="12">
    <source>
        <dbReference type="SAM" id="MobiDB-lite"/>
    </source>
</evidence>
<name>A0A4S2HAP2_9PROT</name>
<dbReference type="EMBL" id="SRXV01000002">
    <property type="protein sequence ID" value="TGY92997.1"/>
    <property type="molecule type" value="Genomic_DNA"/>
</dbReference>
<dbReference type="NCBIfam" id="TIGR01365">
    <property type="entry name" value="serC_2"/>
    <property type="match status" value="1"/>
</dbReference>
<keyword evidence="7" id="KW-0028">Amino-acid biosynthesis</keyword>
<dbReference type="Gene3D" id="3.90.1150.10">
    <property type="entry name" value="Aspartate Aminotransferase, domain 1"/>
    <property type="match status" value="1"/>
</dbReference>
<evidence type="ECO:0000256" key="1">
    <source>
        <dbReference type="ARBA" id="ARBA00001933"/>
    </source>
</evidence>
<comment type="caution">
    <text evidence="13">The sequence shown here is derived from an EMBL/GenBank/DDBJ whole genome shotgun (WGS) entry which is preliminary data.</text>
</comment>
<keyword evidence="9" id="KW-0663">Pyridoxal phosphate</keyword>
<evidence type="ECO:0000256" key="5">
    <source>
        <dbReference type="ARBA" id="ARBA00022490"/>
    </source>
</evidence>
<dbReference type="GO" id="GO:0004648">
    <property type="term" value="F:O-phospho-L-serine:2-oxoglutarate aminotransferase activity"/>
    <property type="evidence" value="ECO:0007669"/>
    <property type="project" value="UniProtKB-EC"/>
</dbReference>
<keyword evidence="14" id="KW-1185">Reference proteome</keyword>
<dbReference type="InterPro" id="IPR006271">
    <property type="entry name" value="Pser_aminoTfrase_methanosarc"/>
</dbReference>
<evidence type="ECO:0000256" key="7">
    <source>
        <dbReference type="ARBA" id="ARBA00022605"/>
    </source>
</evidence>
<organism evidence="13 14">
    <name type="scientific">Marinicauda pacifica</name>
    <dbReference type="NCBI Taxonomy" id="1133559"/>
    <lineage>
        <taxon>Bacteria</taxon>
        <taxon>Pseudomonadati</taxon>
        <taxon>Pseudomonadota</taxon>
        <taxon>Alphaproteobacteria</taxon>
        <taxon>Maricaulales</taxon>
        <taxon>Maricaulaceae</taxon>
        <taxon>Marinicauda</taxon>
    </lineage>
</organism>
<evidence type="ECO:0000256" key="11">
    <source>
        <dbReference type="ARBA" id="ARBA00049007"/>
    </source>
</evidence>
<dbReference type="GO" id="GO:0008453">
    <property type="term" value="F:alanine-glyoxylate transaminase activity"/>
    <property type="evidence" value="ECO:0007669"/>
    <property type="project" value="TreeGrafter"/>
</dbReference>
<dbReference type="InterPro" id="IPR015424">
    <property type="entry name" value="PyrdxlP-dep_Trfase"/>
</dbReference>
<evidence type="ECO:0000256" key="2">
    <source>
        <dbReference type="ARBA" id="ARBA00005099"/>
    </source>
</evidence>
<evidence type="ECO:0000256" key="3">
    <source>
        <dbReference type="ARBA" id="ARBA00006904"/>
    </source>
</evidence>
<sequence>MSQKPSTRPADPRFSSGPTKKRPGWELAALSGAPLGRTHRGGIPKARLAEAIERTGAMLEIPDDYRVIITPASDTGAMEGAMWSLLGARGVDVFSCDEFGRRWLIDARDELKLSDLRLFEAPFGVAPDYDEADFSRDVIFTWNATSSGVRIPDGDWIPANREGLTLCDATSAAFAMNLPWDKLDVTTFSWQKCMGGEAQHGIAVLSPRARKRLAEHKPAWPVPRILQWFEAAAEDSKMFEGSTINTPSLLATEDYIDSLKWAMREGGLEGLVARTDANFEALADWVESCDWIDYLTADPATRSHTSITLKFSGKALEGKSEEERWAVSRKMAALLDREEAAFDVAPHPKAPAGLRIWCGPTVDTDDVRALGPWLDWAYHEAISELV</sequence>
<keyword evidence="10" id="KW-0718">Serine biosynthesis</keyword>
<dbReference type="GO" id="GO:0019265">
    <property type="term" value="P:glycine biosynthetic process, by transamination of glyoxylate"/>
    <property type="evidence" value="ECO:0007669"/>
    <property type="project" value="TreeGrafter"/>
</dbReference>
<dbReference type="Gene3D" id="3.40.640.10">
    <property type="entry name" value="Type I PLP-dependent aspartate aminotransferase-like (Major domain)"/>
    <property type="match status" value="1"/>
</dbReference>
<dbReference type="SUPFAM" id="SSF53383">
    <property type="entry name" value="PLP-dependent transferases"/>
    <property type="match status" value="1"/>
</dbReference>
<protein>
    <recommendedName>
        <fullName evidence="4">phosphoserine transaminase</fullName>
        <ecNumber evidence="4">2.6.1.52</ecNumber>
    </recommendedName>
</protein>
<dbReference type="RefSeq" id="WP_135944667.1">
    <property type="nucleotide sequence ID" value="NZ_BMEI01000002.1"/>
</dbReference>
<keyword evidence="6 13" id="KW-0032">Aminotransferase</keyword>
<evidence type="ECO:0000313" key="13">
    <source>
        <dbReference type="EMBL" id="TGY92997.1"/>
    </source>
</evidence>
<keyword evidence="8 13" id="KW-0808">Transferase</keyword>
<dbReference type="EC" id="2.6.1.52" evidence="4"/>
<dbReference type="PIRSF" id="PIRSF000525">
    <property type="entry name" value="SerC"/>
    <property type="match status" value="1"/>
</dbReference>
<dbReference type="UniPathway" id="UPA00135">
    <property type="reaction ID" value="UER00197"/>
</dbReference>
<dbReference type="NCBIfam" id="NF002841">
    <property type="entry name" value="PRK03080.1-2"/>
    <property type="match status" value="1"/>
</dbReference>
<dbReference type="PANTHER" id="PTHR21152:SF40">
    <property type="entry name" value="ALANINE--GLYOXYLATE AMINOTRANSFERASE"/>
    <property type="match status" value="1"/>
</dbReference>
<dbReference type="InterPro" id="IPR015422">
    <property type="entry name" value="PyrdxlP-dep_Trfase_small"/>
</dbReference>
<accession>A0A4S2HAP2</accession>
<proteinExistence type="inferred from homology"/>
<comment type="pathway">
    <text evidence="2">Amino-acid biosynthesis; L-serine biosynthesis; L-serine from 3-phospho-D-glycerate: step 2/3.</text>
</comment>
<dbReference type="PANTHER" id="PTHR21152">
    <property type="entry name" value="AMINOTRANSFERASE CLASS V"/>
    <property type="match status" value="1"/>
</dbReference>
<dbReference type="GO" id="GO:0004760">
    <property type="term" value="F:L-serine-pyruvate transaminase activity"/>
    <property type="evidence" value="ECO:0007669"/>
    <property type="project" value="TreeGrafter"/>
</dbReference>
<gene>
    <name evidence="13" type="ORF">E5162_07990</name>
</gene>
<comment type="similarity">
    <text evidence="3">Belongs to the class-V pyridoxal-phosphate-dependent aminotransferase family. SerC subfamily.</text>
</comment>
<evidence type="ECO:0000256" key="6">
    <source>
        <dbReference type="ARBA" id="ARBA00022576"/>
    </source>
</evidence>
<evidence type="ECO:0000256" key="9">
    <source>
        <dbReference type="ARBA" id="ARBA00022898"/>
    </source>
</evidence>
<evidence type="ECO:0000256" key="8">
    <source>
        <dbReference type="ARBA" id="ARBA00022679"/>
    </source>
</evidence>
<feature type="region of interest" description="Disordered" evidence="12">
    <location>
        <begin position="1"/>
        <end position="24"/>
    </location>
</feature>